<dbReference type="EMBL" id="LVWA01000002">
    <property type="protein sequence ID" value="OKL42068.1"/>
    <property type="molecule type" value="Genomic_DNA"/>
</dbReference>
<comment type="caution">
    <text evidence="1">The sequence shown here is derived from an EMBL/GenBank/DDBJ whole genome shotgun (WGS) entry which is preliminary data.</text>
</comment>
<gene>
    <name evidence="1" type="ORF">A3841_08710</name>
</gene>
<dbReference type="RefSeq" id="WP_073850509.1">
    <property type="nucleotide sequence ID" value="NZ_LVWA01000002.1"/>
</dbReference>
<keyword evidence="2" id="KW-1185">Reference proteome</keyword>
<name>A0A1Q5PIM4_9BACT</name>
<evidence type="ECO:0000313" key="1">
    <source>
        <dbReference type="EMBL" id="OKL42068.1"/>
    </source>
</evidence>
<sequence>MIRHLYRRFIFTSMDGIPRILYKYRDWENSFHKNLLIQFEIFLAPACSFNVPFDASFPLRYDPKELTPDKIFIKYVQLAKLNYPHFTEKEIHEYVYKHQSEDLLFDEHHLARHNVESQERFDRAFGILSLSAKQDNFLMWSHYANSHKGLCVGIDSSKLFGQLGVALGKIN</sequence>
<accession>A0A1Q5PIM4</accession>
<proteinExistence type="predicted"/>
<organism evidence="1 2">
    <name type="scientific">Pontibacter flavimaris</name>
    <dbReference type="NCBI Taxonomy" id="1797110"/>
    <lineage>
        <taxon>Bacteria</taxon>
        <taxon>Pseudomonadati</taxon>
        <taxon>Bacteroidota</taxon>
        <taxon>Cytophagia</taxon>
        <taxon>Cytophagales</taxon>
        <taxon>Hymenobacteraceae</taxon>
        <taxon>Pontibacter</taxon>
    </lineage>
</organism>
<evidence type="ECO:0000313" key="2">
    <source>
        <dbReference type="Proteomes" id="UP000186551"/>
    </source>
</evidence>
<dbReference type="OrthoDB" id="190848at2"/>
<dbReference type="STRING" id="1797110.A3841_08710"/>
<evidence type="ECO:0008006" key="3">
    <source>
        <dbReference type="Google" id="ProtNLM"/>
    </source>
</evidence>
<reference evidence="1 2" key="1">
    <citation type="submission" date="2016-03" db="EMBL/GenBank/DDBJ databases">
        <title>Genome sequence of Pontibacter sp. nov., of the family cytophagaceae, isolated from marine sediment of the Yellow Sea, China.</title>
        <authorList>
            <person name="Zhang G."/>
            <person name="Zhang R."/>
        </authorList>
    </citation>
    <scope>NUCLEOTIDE SEQUENCE [LARGE SCALE GENOMIC DNA]</scope>
    <source>
        <strain evidence="1 2">S10-8</strain>
    </source>
</reference>
<dbReference type="AlphaFoldDB" id="A0A1Q5PIM4"/>
<dbReference type="Proteomes" id="UP000186551">
    <property type="component" value="Unassembled WGS sequence"/>
</dbReference>
<protein>
    <recommendedName>
        <fullName evidence="3">DUF2971 domain-containing protein</fullName>
    </recommendedName>
</protein>